<organism evidence="1 2">
    <name type="scientific">Trichinella pseudospiralis</name>
    <name type="common">Parasitic roundworm</name>
    <dbReference type="NCBI Taxonomy" id="6337"/>
    <lineage>
        <taxon>Eukaryota</taxon>
        <taxon>Metazoa</taxon>
        <taxon>Ecdysozoa</taxon>
        <taxon>Nematoda</taxon>
        <taxon>Enoplea</taxon>
        <taxon>Dorylaimia</taxon>
        <taxon>Trichinellida</taxon>
        <taxon>Trichinellidae</taxon>
        <taxon>Trichinella</taxon>
    </lineage>
</organism>
<comment type="caution">
    <text evidence="1">The sequence shown here is derived from an EMBL/GenBank/DDBJ whole genome shotgun (WGS) entry which is preliminary data.</text>
</comment>
<evidence type="ECO:0000313" key="2">
    <source>
        <dbReference type="Proteomes" id="UP000054815"/>
    </source>
</evidence>
<evidence type="ECO:0000313" key="1">
    <source>
        <dbReference type="EMBL" id="KRY00635.1"/>
    </source>
</evidence>
<protein>
    <submittedName>
        <fullName evidence="1">Uncharacterized protein</fullName>
    </submittedName>
</protein>
<accession>A0A0V0YKA3</accession>
<proteinExistence type="predicted"/>
<dbReference type="Proteomes" id="UP000054815">
    <property type="component" value="Unassembled WGS sequence"/>
</dbReference>
<gene>
    <name evidence="1" type="ORF">T4E_3271</name>
</gene>
<dbReference type="STRING" id="6337.A0A0V0YKA3"/>
<reference evidence="1 2" key="1">
    <citation type="submission" date="2015-01" db="EMBL/GenBank/DDBJ databases">
        <title>Evolution of Trichinella species and genotypes.</title>
        <authorList>
            <person name="Korhonen P.K."/>
            <person name="Edoardo P."/>
            <person name="Giuseppe L.R."/>
            <person name="Gasser R.B."/>
        </authorList>
    </citation>
    <scope>NUCLEOTIDE SEQUENCE [LARGE SCALE GENOMIC DNA]</scope>
    <source>
        <strain evidence="1">ISS141</strain>
    </source>
</reference>
<name>A0A0V0YKA3_TRIPS</name>
<sequence>MYSKTLKEYMTEGIIGRVENRDGVGRIWYLPHHMVFKGDHTSSVGWIVFDALAHFRRTSLRIYSGMTCSPFLVLAVMQHYAKRNKDKWPKATKEVLKNQLTESAGFCLTKWSSNEPTVLRSHPEKDVALECKAKMALGILWNNKEDIITFPVICAPRTD</sequence>
<dbReference type="AlphaFoldDB" id="A0A0V0YKA3"/>
<dbReference type="EMBL" id="JYDU01000007">
    <property type="protein sequence ID" value="KRY00635.1"/>
    <property type="molecule type" value="Genomic_DNA"/>
</dbReference>